<dbReference type="InterPro" id="IPR011006">
    <property type="entry name" value="CheY-like_superfamily"/>
</dbReference>
<dbReference type="SUPFAM" id="SSF52172">
    <property type="entry name" value="CheY-like"/>
    <property type="match status" value="1"/>
</dbReference>
<evidence type="ECO:0000256" key="4">
    <source>
        <dbReference type="ARBA" id="ARBA00023125"/>
    </source>
</evidence>
<dbReference type="SUPFAM" id="SSF46894">
    <property type="entry name" value="C-terminal effector domain of the bipartite response regulators"/>
    <property type="match status" value="1"/>
</dbReference>
<dbReference type="PANTHER" id="PTHR48111">
    <property type="entry name" value="REGULATOR OF RPOS"/>
    <property type="match status" value="1"/>
</dbReference>
<feature type="DNA-binding region" description="OmpR/PhoB-type" evidence="8">
    <location>
        <begin position="133"/>
        <end position="232"/>
    </location>
</feature>
<dbReference type="Pfam" id="PF00486">
    <property type="entry name" value="Trans_reg_C"/>
    <property type="match status" value="1"/>
</dbReference>
<dbReference type="GO" id="GO:0005829">
    <property type="term" value="C:cytosol"/>
    <property type="evidence" value="ECO:0007669"/>
    <property type="project" value="TreeGrafter"/>
</dbReference>
<dbReference type="GO" id="GO:0032993">
    <property type="term" value="C:protein-DNA complex"/>
    <property type="evidence" value="ECO:0007669"/>
    <property type="project" value="TreeGrafter"/>
</dbReference>
<evidence type="ECO:0000313" key="11">
    <source>
        <dbReference type="EMBL" id="AKK07776.1"/>
    </source>
</evidence>
<dbReference type="FunFam" id="1.10.10.10:FF:000110">
    <property type="entry name" value="DNA-binding response regulator RegX3"/>
    <property type="match status" value="1"/>
</dbReference>
<dbReference type="PATRIC" id="fig|136857.5.peg.311"/>
<evidence type="ECO:0000256" key="1">
    <source>
        <dbReference type="ARBA" id="ARBA00022553"/>
    </source>
</evidence>
<gene>
    <name evidence="11" type="primary">regX3</name>
    <name evidence="11" type="ORF">CTEST_01580</name>
</gene>
<evidence type="ECO:0000259" key="10">
    <source>
        <dbReference type="PROSITE" id="PS51755"/>
    </source>
</evidence>
<dbReference type="InterPro" id="IPR016032">
    <property type="entry name" value="Sig_transdc_resp-reg_C-effctor"/>
</dbReference>
<dbReference type="EMBL" id="CP011545">
    <property type="protein sequence ID" value="AKK07776.1"/>
    <property type="molecule type" value="Genomic_DNA"/>
</dbReference>
<dbReference type="PROSITE" id="PS51755">
    <property type="entry name" value="OMPR_PHOB"/>
    <property type="match status" value="1"/>
</dbReference>
<dbReference type="FunFam" id="3.40.50.2300:FF:000001">
    <property type="entry name" value="DNA-binding response regulator PhoB"/>
    <property type="match status" value="1"/>
</dbReference>
<organism evidence="11 12">
    <name type="scientific">Corynebacterium testudinoris</name>
    <dbReference type="NCBI Taxonomy" id="136857"/>
    <lineage>
        <taxon>Bacteria</taxon>
        <taxon>Bacillati</taxon>
        <taxon>Actinomycetota</taxon>
        <taxon>Actinomycetes</taxon>
        <taxon>Mycobacteriales</taxon>
        <taxon>Corynebacteriaceae</taxon>
        <taxon>Corynebacterium</taxon>
    </lineage>
</organism>
<protein>
    <recommendedName>
        <fullName evidence="6">Sensory transduction protein RegX3</fullName>
    </recommendedName>
</protein>
<dbReference type="CDD" id="cd00383">
    <property type="entry name" value="trans_reg_C"/>
    <property type="match status" value="1"/>
</dbReference>
<keyword evidence="1 7" id="KW-0597">Phosphoprotein</keyword>
<proteinExistence type="predicted"/>
<dbReference type="Gene3D" id="1.10.10.10">
    <property type="entry name" value="Winged helix-like DNA-binding domain superfamily/Winged helix DNA-binding domain"/>
    <property type="match status" value="1"/>
</dbReference>
<dbReference type="Gene3D" id="6.10.250.690">
    <property type="match status" value="1"/>
</dbReference>
<dbReference type="InterPro" id="IPR001789">
    <property type="entry name" value="Sig_transdc_resp-reg_receiver"/>
</dbReference>
<dbReference type="Proteomes" id="UP000035540">
    <property type="component" value="Chromosome"/>
</dbReference>
<feature type="domain" description="OmpR/PhoB-type" evidence="10">
    <location>
        <begin position="133"/>
        <end position="232"/>
    </location>
</feature>
<evidence type="ECO:0000256" key="2">
    <source>
        <dbReference type="ARBA" id="ARBA00023012"/>
    </source>
</evidence>
<dbReference type="InterPro" id="IPR039420">
    <property type="entry name" value="WalR-like"/>
</dbReference>
<dbReference type="PROSITE" id="PS50110">
    <property type="entry name" value="RESPONSE_REGULATORY"/>
    <property type="match status" value="1"/>
</dbReference>
<dbReference type="STRING" id="136857.CTEST_01580"/>
<dbReference type="OrthoDB" id="9790442at2"/>
<name>A0A0G3H2Z3_9CORY</name>
<dbReference type="PANTHER" id="PTHR48111:SF72">
    <property type="entry name" value="SENSORY TRANSDUCTION PROTEIN REGX3"/>
    <property type="match status" value="1"/>
</dbReference>
<reference evidence="12" key="2">
    <citation type="submission" date="2015-05" db="EMBL/GenBank/DDBJ databases">
        <title>Complete genome sequence of Corynebacterium testudinoris DSM 44614, recovered from necrotic lesions in the mouth of a tortoise.</title>
        <authorList>
            <person name="Ruckert C."/>
            <person name="Albersmeier A."/>
            <person name="Winkler A."/>
            <person name="Tauch A."/>
        </authorList>
    </citation>
    <scope>NUCLEOTIDE SEQUENCE [LARGE SCALE GENOMIC DNA]</scope>
    <source>
        <strain evidence="12">DSM 44614</strain>
    </source>
</reference>
<keyword evidence="2" id="KW-0902">Two-component regulatory system</keyword>
<feature type="domain" description="Response regulatory" evidence="9">
    <location>
        <begin position="4"/>
        <end position="117"/>
    </location>
</feature>
<evidence type="ECO:0000256" key="8">
    <source>
        <dbReference type="PROSITE-ProRule" id="PRU01091"/>
    </source>
</evidence>
<dbReference type="Gene3D" id="3.40.50.2300">
    <property type="match status" value="1"/>
</dbReference>
<evidence type="ECO:0000313" key="12">
    <source>
        <dbReference type="Proteomes" id="UP000035540"/>
    </source>
</evidence>
<keyword evidence="3" id="KW-0805">Transcription regulation</keyword>
<evidence type="ECO:0000256" key="6">
    <source>
        <dbReference type="ARBA" id="ARBA00041201"/>
    </source>
</evidence>
<dbReference type="GO" id="GO:0006355">
    <property type="term" value="P:regulation of DNA-templated transcription"/>
    <property type="evidence" value="ECO:0007669"/>
    <property type="project" value="InterPro"/>
</dbReference>
<dbReference type="SMART" id="SM00448">
    <property type="entry name" value="REC"/>
    <property type="match status" value="1"/>
</dbReference>
<dbReference type="KEGG" id="cted:CTEST_01580"/>
<feature type="modified residue" description="4-aspartylphosphate" evidence="7">
    <location>
        <position position="53"/>
    </location>
</feature>
<sequence>MTTTILIVEDEESLADPLAFLLRKEGFDVITAGDGPTALVEFDKNDIDIVLLDLMLPGMSGTDVCKQLRTSSSVPVIMVTARDSEIDKVVGLELGADDYVTKPYSSRELIARIRAVLRRGTDTDNGGFDELEERILEGGRVRMDVQRHTVTVAGEPVPMPLKEFDLLEYLLRNAGRVLTRGQLIDRIWGADYVGDTKTLDVHVKRLRSKIEEEPSRPQHLVTVRGLGYKFEA</sequence>
<evidence type="ECO:0000256" key="5">
    <source>
        <dbReference type="ARBA" id="ARBA00023163"/>
    </source>
</evidence>
<dbReference type="InterPro" id="IPR001867">
    <property type="entry name" value="OmpR/PhoB-type_DNA-bd"/>
</dbReference>
<dbReference type="InterPro" id="IPR036388">
    <property type="entry name" value="WH-like_DNA-bd_sf"/>
</dbReference>
<keyword evidence="12" id="KW-1185">Reference proteome</keyword>
<dbReference type="AlphaFoldDB" id="A0A0G3H2Z3"/>
<dbReference type="SMART" id="SM00862">
    <property type="entry name" value="Trans_reg_C"/>
    <property type="match status" value="1"/>
</dbReference>
<dbReference type="GO" id="GO:0000156">
    <property type="term" value="F:phosphorelay response regulator activity"/>
    <property type="evidence" value="ECO:0007669"/>
    <property type="project" value="TreeGrafter"/>
</dbReference>
<dbReference type="RefSeq" id="WP_047252243.1">
    <property type="nucleotide sequence ID" value="NZ_CP011545.1"/>
</dbReference>
<keyword evidence="4 8" id="KW-0238">DNA-binding</keyword>
<evidence type="ECO:0000256" key="7">
    <source>
        <dbReference type="PROSITE-ProRule" id="PRU00169"/>
    </source>
</evidence>
<accession>A0A0G3H2Z3</accession>
<evidence type="ECO:0000256" key="3">
    <source>
        <dbReference type="ARBA" id="ARBA00023015"/>
    </source>
</evidence>
<reference evidence="11 12" key="1">
    <citation type="journal article" date="2015" name="Genome Announc.">
        <title>Complete Genome Sequence of the Type Strain Corynebacterium testudinoris DSM 44614, Recovered from Necrotic Lesions in the Mouth of a Tortoise.</title>
        <authorList>
            <person name="Ruckert C."/>
            <person name="Kriete M."/>
            <person name="Jaenicke S."/>
            <person name="Winkler A."/>
            <person name="Tauch A."/>
        </authorList>
    </citation>
    <scope>NUCLEOTIDE SEQUENCE [LARGE SCALE GENOMIC DNA]</scope>
    <source>
        <strain evidence="11 12">DSM 44614</strain>
    </source>
</reference>
<dbReference type="Pfam" id="PF00072">
    <property type="entry name" value="Response_reg"/>
    <property type="match status" value="1"/>
</dbReference>
<dbReference type="GO" id="GO:0000976">
    <property type="term" value="F:transcription cis-regulatory region binding"/>
    <property type="evidence" value="ECO:0007669"/>
    <property type="project" value="TreeGrafter"/>
</dbReference>
<keyword evidence="5" id="KW-0804">Transcription</keyword>
<evidence type="ECO:0000259" key="9">
    <source>
        <dbReference type="PROSITE" id="PS50110"/>
    </source>
</evidence>